<sequence>MEEAVACFFQNQMSAVVRMPAPIRSDTFGGGSGVFTPKGDIVAVWDTVKMEVQIVPINPQNCENSWRNPLHAETSA</sequence>
<accession>A0A7X0MCL5</accession>
<dbReference type="AlphaFoldDB" id="A0A7X0MCL5"/>
<organism evidence="1 2">
    <name type="scientific">Rhizobium lusitanum</name>
    <dbReference type="NCBI Taxonomy" id="293958"/>
    <lineage>
        <taxon>Bacteria</taxon>
        <taxon>Pseudomonadati</taxon>
        <taxon>Pseudomonadota</taxon>
        <taxon>Alphaproteobacteria</taxon>
        <taxon>Hyphomicrobiales</taxon>
        <taxon>Rhizobiaceae</taxon>
        <taxon>Rhizobium/Agrobacterium group</taxon>
        <taxon>Rhizobium</taxon>
    </lineage>
</organism>
<dbReference type="Proteomes" id="UP000565576">
    <property type="component" value="Unassembled WGS sequence"/>
</dbReference>
<evidence type="ECO:0000313" key="2">
    <source>
        <dbReference type="Proteomes" id="UP000565576"/>
    </source>
</evidence>
<evidence type="ECO:0000313" key="1">
    <source>
        <dbReference type="EMBL" id="MBB6485962.1"/>
    </source>
</evidence>
<protein>
    <submittedName>
        <fullName evidence="1">Uncharacterized protein</fullName>
    </submittedName>
</protein>
<comment type="caution">
    <text evidence="1">The sequence shown here is derived from an EMBL/GenBank/DDBJ whole genome shotgun (WGS) entry which is preliminary data.</text>
</comment>
<dbReference type="EMBL" id="JACHBG010000006">
    <property type="protein sequence ID" value="MBB6485962.1"/>
    <property type="molecule type" value="Genomic_DNA"/>
</dbReference>
<gene>
    <name evidence="1" type="ORF">GGD46_003256</name>
</gene>
<dbReference type="RefSeq" id="WP_184705474.1">
    <property type="nucleotide sequence ID" value="NZ_JACHBG010000006.1"/>
</dbReference>
<name>A0A7X0MCL5_9HYPH</name>
<proteinExistence type="predicted"/>
<reference evidence="1 2" key="1">
    <citation type="submission" date="2020-08" db="EMBL/GenBank/DDBJ databases">
        <title>Genomic Encyclopedia of Type Strains, Phase IV (KMG-V): Genome sequencing to study the core and pangenomes of soil and plant-associated prokaryotes.</title>
        <authorList>
            <person name="Whitman W."/>
        </authorList>
    </citation>
    <scope>NUCLEOTIDE SEQUENCE [LARGE SCALE GENOMIC DNA]</scope>
    <source>
        <strain evidence="1 2">SEMIA 4060</strain>
    </source>
</reference>